<dbReference type="Pfam" id="PF12710">
    <property type="entry name" value="HAD"/>
    <property type="match status" value="1"/>
</dbReference>
<dbReference type="InterPro" id="IPR050582">
    <property type="entry name" value="HAD-like_SerB"/>
</dbReference>
<keyword evidence="5" id="KW-1185">Reference proteome</keyword>
<comment type="caution">
    <text evidence="4">The sequence shown here is derived from an EMBL/GenBank/DDBJ whole genome shotgun (WGS) entry which is preliminary data.</text>
</comment>
<organism evidence="4 5">
    <name type="scientific">Rivihabitans pingtungensis</name>
    <dbReference type="NCBI Taxonomy" id="1054498"/>
    <lineage>
        <taxon>Bacteria</taxon>
        <taxon>Pseudomonadati</taxon>
        <taxon>Pseudomonadota</taxon>
        <taxon>Betaproteobacteria</taxon>
        <taxon>Neisseriales</taxon>
        <taxon>Aquaspirillaceae</taxon>
        <taxon>Rivihabitans</taxon>
    </lineage>
</organism>
<dbReference type="InterPro" id="IPR006385">
    <property type="entry name" value="HAD_hydro_SerB1"/>
</dbReference>
<evidence type="ECO:0000256" key="1">
    <source>
        <dbReference type="ARBA" id="ARBA00022723"/>
    </source>
</evidence>
<dbReference type="PANTHER" id="PTHR43344">
    <property type="entry name" value="PHOSPHOSERINE PHOSPHATASE"/>
    <property type="match status" value="1"/>
</dbReference>
<evidence type="ECO:0000313" key="5">
    <source>
        <dbReference type="Proteomes" id="UP000247555"/>
    </source>
</evidence>
<dbReference type="GO" id="GO:0046872">
    <property type="term" value="F:metal ion binding"/>
    <property type="evidence" value="ECO:0007669"/>
    <property type="project" value="UniProtKB-KW"/>
</dbReference>
<keyword evidence="1" id="KW-0479">Metal-binding</keyword>
<dbReference type="OrthoDB" id="9784466at2"/>
<dbReference type="Gene3D" id="1.20.1440.100">
    <property type="entry name" value="SG protein - dephosphorylation function"/>
    <property type="match status" value="1"/>
</dbReference>
<dbReference type="SUPFAM" id="SSF56784">
    <property type="entry name" value="HAD-like"/>
    <property type="match status" value="1"/>
</dbReference>
<dbReference type="InterPro" id="IPR036412">
    <property type="entry name" value="HAD-like_sf"/>
</dbReference>
<dbReference type="GO" id="GO:0016787">
    <property type="term" value="F:hydrolase activity"/>
    <property type="evidence" value="ECO:0007669"/>
    <property type="project" value="UniProtKB-KW"/>
</dbReference>
<name>A0A318KRI9_9NEIS</name>
<gene>
    <name evidence="4" type="ORF">DFR34_108138</name>
</gene>
<dbReference type="PANTHER" id="PTHR43344:SF13">
    <property type="entry name" value="PHOSPHATASE RV3661-RELATED"/>
    <property type="match status" value="1"/>
</dbReference>
<dbReference type="InterPro" id="IPR023214">
    <property type="entry name" value="HAD_sf"/>
</dbReference>
<keyword evidence="2 4" id="KW-0378">Hydrolase</keyword>
<dbReference type="Gene3D" id="3.40.50.1000">
    <property type="entry name" value="HAD superfamily/HAD-like"/>
    <property type="match status" value="1"/>
</dbReference>
<evidence type="ECO:0000313" key="4">
    <source>
        <dbReference type="EMBL" id="PXX79242.1"/>
    </source>
</evidence>
<accession>A0A318KRI9</accession>
<dbReference type="AlphaFoldDB" id="A0A318KRI9"/>
<keyword evidence="3" id="KW-0460">Magnesium</keyword>
<dbReference type="Proteomes" id="UP000247555">
    <property type="component" value="Unassembled WGS sequence"/>
</dbReference>
<protein>
    <submittedName>
        <fullName evidence="4">HAD superfamily hydrolase (TIGR01490 family)</fullName>
    </submittedName>
</protein>
<reference evidence="4 5" key="1">
    <citation type="submission" date="2018-05" db="EMBL/GenBank/DDBJ databases">
        <title>Genomic Encyclopedia of Type Strains, Phase IV (KMG-IV): sequencing the most valuable type-strain genomes for metagenomic binning, comparative biology and taxonomic classification.</title>
        <authorList>
            <person name="Goeker M."/>
        </authorList>
    </citation>
    <scope>NUCLEOTIDE SEQUENCE [LARGE SCALE GENOMIC DNA]</scope>
    <source>
        <strain evidence="4 5">DSM 29661</strain>
    </source>
</reference>
<sequence length="217" mass="23744">MPRYAFFDLDGTLIRDTSLLSFQAWRMASVSERDQWAATMQQLAQWRASGVSRAHQNAWFYQRHFAGLPLALAREQAEQWLLCRMAQPGFFHAGTLAAWQALRQQGVSGVMVTGSFREVAQAVGARIGIHTCLCAPLRVSEGCYTGELDGLPMIGEGKAQAVRKFLQTHQADPAGCSGFGDDISDVPYLSLLGQPHAVAGTCAALLQHARQQGWPVL</sequence>
<dbReference type="NCBIfam" id="TIGR01490">
    <property type="entry name" value="HAD-SF-IB-hyp1"/>
    <property type="match status" value="1"/>
</dbReference>
<dbReference type="RefSeq" id="WP_158281772.1">
    <property type="nucleotide sequence ID" value="NZ_QJKI01000008.1"/>
</dbReference>
<dbReference type="NCBIfam" id="TIGR01488">
    <property type="entry name" value="HAD-SF-IB"/>
    <property type="match status" value="1"/>
</dbReference>
<dbReference type="EMBL" id="QJKI01000008">
    <property type="protein sequence ID" value="PXX79242.1"/>
    <property type="molecule type" value="Genomic_DNA"/>
</dbReference>
<evidence type="ECO:0000256" key="2">
    <source>
        <dbReference type="ARBA" id="ARBA00022801"/>
    </source>
</evidence>
<evidence type="ECO:0000256" key="3">
    <source>
        <dbReference type="ARBA" id="ARBA00022842"/>
    </source>
</evidence>
<proteinExistence type="predicted"/>